<evidence type="ECO:0000256" key="2">
    <source>
        <dbReference type="ARBA" id="ARBA00022540"/>
    </source>
</evidence>
<dbReference type="SUPFAM" id="SSF52540">
    <property type="entry name" value="P-loop containing nucleoside triphosphate hydrolases"/>
    <property type="match status" value="1"/>
</dbReference>
<dbReference type="InterPro" id="IPR015760">
    <property type="entry name" value="TIF_IF2"/>
</dbReference>
<evidence type="ECO:0000256" key="6">
    <source>
        <dbReference type="ARBA" id="ARBA00025162"/>
    </source>
</evidence>
<dbReference type="PROSITE" id="PS51722">
    <property type="entry name" value="G_TR_2"/>
    <property type="match status" value="1"/>
</dbReference>
<dbReference type="InterPro" id="IPR006847">
    <property type="entry name" value="IF2_N"/>
</dbReference>
<dbReference type="FunFam" id="3.40.50.300:FF:000019">
    <property type="entry name" value="Translation initiation factor IF-2"/>
    <property type="match status" value="1"/>
</dbReference>
<protein>
    <recommendedName>
        <fullName evidence="7">Translation initiation factor IF-2, chloroplastic</fullName>
    </recommendedName>
</protein>
<evidence type="ECO:0000256" key="5">
    <source>
        <dbReference type="ARBA" id="ARBA00023134"/>
    </source>
</evidence>
<geneLocation type="plastid" evidence="9"/>
<dbReference type="CDD" id="cd03702">
    <property type="entry name" value="IF2_mtIF2_II"/>
    <property type="match status" value="1"/>
</dbReference>
<reference evidence="9" key="1">
    <citation type="journal article" date="2019" name="Mitochondrial DNA Part B Resour">
        <title>Conspecificity of the Peruvian Corallina ferreyrae with C. caespitosa (Corallinaceae, Rhodophyta) inferred from genomic analysis of the type specimen.</title>
        <authorList>
            <person name="Bustamante D.E."/>
            <person name="Calderon M.S."/>
            <person name="Hughey J.R."/>
        </authorList>
    </citation>
    <scope>NUCLEOTIDE SEQUENCE</scope>
</reference>
<keyword evidence="2 9" id="KW-0396">Initiation factor</keyword>
<dbReference type="GO" id="GO:0005525">
    <property type="term" value="F:GTP binding"/>
    <property type="evidence" value="ECO:0007669"/>
    <property type="project" value="UniProtKB-KW"/>
</dbReference>
<keyword evidence="4" id="KW-0648">Protein biosynthesis</keyword>
<evidence type="ECO:0000256" key="4">
    <source>
        <dbReference type="ARBA" id="ARBA00022917"/>
    </source>
</evidence>
<dbReference type="NCBIfam" id="TIGR00231">
    <property type="entry name" value="small_GTP"/>
    <property type="match status" value="1"/>
</dbReference>
<feature type="domain" description="Tr-type G" evidence="8">
    <location>
        <begin position="241"/>
        <end position="412"/>
    </location>
</feature>
<dbReference type="PRINTS" id="PR00315">
    <property type="entry name" value="ELONGATNFCT"/>
</dbReference>
<dbReference type="AlphaFoldDB" id="A0A482CEF3"/>
<proteinExistence type="inferred from homology"/>
<keyword evidence="9" id="KW-0934">Plastid</keyword>
<dbReference type="InterPro" id="IPR027417">
    <property type="entry name" value="P-loop_NTPase"/>
</dbReference>
<dbReference type="InterPro" id="IPR053905">
    <property type="entry name" value="EF-G-like_DII"/>
</dbReference>
<evidence type="ECO:0000256" key="7">
    <source>
        <dbReference type="ARBA" id="ARBA00044105"/>
    </source>
</evidence>
<dbReference type="InterPro" id="IPR036925">
    <property type="entry name" value="TIF_IF2_dom3_sf"/>
</dbReference>
<dbReference type="SUPFAM" id="SSF52156">
    <property type="entry name" value="Initiation factor IF2/eIF5b, domain 3"/>
    <property type="match status" value="1"/>
</dbReference>
<sequence length="743" mass="83039">MREKQKKIYYFILSQSLNIFSNRCLSNNKYESILYLKNPKLLSDISEIANGGIEISNIIESTSYHVKSEKKNKVTFKTVEVLDNKKNKVKHKKKARTKIHIDKHFSSEGEDIEFNELKAIPFVKTVKNLKLKKNNKSKINLKSSTNIDQGDLSRVSENSNIREIYINDLLTVKELSIKLNVHSTEIIKWLFLQGISVTINQLLDVSISTLIAKHYNFTILKKDDVPNVLIQNKQSTAKGRSRAPIITLLGHVDHGKTTLLNAIKSDNKLILEAGNITQAIGSYEVFLDNANGINKLIFIDTPGHEAFVTMRKRGAEITDIIILVVSADDGLKPQTIEAIKHIQSRQLPFIVAINKIDKPEASVDSVKQQLSKYSIYDQDFDSDHCIIGVSALTGQNIDLLLSSLIKLSKTQQLKSDPLQLAEGTILEAHLDKQRGPVAQLLVQNGTLKLGDVIVAANFYGKVKAIHNSLDNKVVSIESTSLANVLCFASVPPIGILFKVVPDEKTAKALVSNYTGYNHISSLLNTRIALDDVYKKGNKSIVKQINIIIKTDVQGSIDAVIHTLSSIPQEKVQINLLLVASGEISLKDIQLASTSNSIILAFNLNVSSNILSQAQKEGLILKKFKVIYDLLDYVKSHMLTLVDVEYEKQILGNAVVKNIFTINKGVVAGCFITHGKLKKNAYFNVTRKNEIQYTGIIDSLKRLKEDVEEVFINNECGILCKDYNLWQIEDTLEAYELKPLDKIL</sequence>
<dbReference type="Gene3D" id="3.40.50.300">
    <property type="entry name" value="P-loop containing nucleotide triphosphate hydrolases"/>
    <property type="match status" value="1"/>
</dbReference>
<dbReference type="FunFam" id="2.40.30.10:FF:000008">
    <property type="entry name" value="Translation initiation factor IF-2"/>
    <property type="match status" value="1"/>
</dbReference>
<dbReference type="Pfam" id="PF22042">
    <property type="entry name" value="EF-G_D2"/>
    <property type="match status" value="1"/>
</dbReference>
<evidence type="ECO:0000256" key="1">
    <source>
        <dbReference type="ARBA" id="ARBA00007733"/>
    </source>
</evidence>
<dbReference type="Gene3D" id="3.40.50.10050">
    <property type="entry name" value="Translation initiation factor IF- 2, domain 3"/>
    <property type="match status" value="1"/>
</dbReference>
<dbReference type="CDD" id="cd01887">
    <property type="entry name" value="IF2_eIF5B"/>
    <property type="match status" value="1"/>
</dbReference>
<dbReference type="EMBL" id="MK408748">
    <property type="protein sequence ID" value="QBL75695.1"/>
    <property type="molecule type" value="Genomic_DNA"/>
</dbReference>
<dbReference type="FunFam" id="3.40.50.10050:FF:000001">
    <property type="entry name" value="Translation initiation factor IF-2"/>
    <property type="match status" value="1"/>
</dbReference>
<dbReference type="GO" id="GO:0005737">
    <property type="term" value="C:cytoplasm"/>
    <property type="evidence" value="ECO:0007669"/>
    <property type="project" value="TreeGrafter"/>
</dbReference>
<organism evidence="9">
    <name type="scientific">Corallina ferreyrae</name>
    <dbReference type="NCBI Taxonomy" id="2547422"/>
    <lineage>
        <taxon>Eukaryota</taxon>
        <taxon>Rhodophyta</taxon>
        <taxon>Florideophyceae</taxon>
        <taxon>Corallinophycidae</taxon>
        <taxon>Corallinales</taxon>
        <taxon>Corallinaceae</taxon>
        <taxon>Corallinoideae</taxon>
        <taxon>Corallina</taxon>
    </lineage>
</organism>
<dbReference type="Pfam" id="PF00009">
    <property type="entry name" value="GTP_EFTU"/>
    <property type="match status" value="1"/>
</dbReference>
<dbReference type="GeneID" id="39720350"/>
<evidence type="ECO:0000259" key="8">
    <source>
        <dbReference type="PROSITE" id="PS51722"/>
    </source>
</evidence>
<keyword evidence="5" id="KW-0342">GTP-binding</keyword>
<dbReference type="SUPFAM" id="SSF50447">
    <property type="entry name" value="Translation proteins"/>
    <property type="match status" value="2"/>
</dbReference>
<name>A0A482CEF3_9FLOR</name>
<dbReference type="GO" id="GO:0003924">
    <property type="term" value="F:GTPase activity"/>
    <property type="evidence" value="ECO:0007669"/>
    <property type="project" value="InterPro"/>
</dbReference>
<dbReference type="PROSITE" id="PS01176">
    <property type="entry name" value="IF2"/>
    <property type="match status" value="1"/>
</dbReference>
<dbReference type="InterPro" id="IPR000178">
    <property type="entry name" value="TF_IF2_bacterial-like"/>
</dbReference>
<dbReference type="GO" id="GO:0003743">
    <property type="term" value="F:translation initiation factor activity"/>
    <property type="evidence" value="ECO:0007669"/>
    <property type="project" value="UniProtKB-KW"/>
</dbReference>
<comment type="function">
    <text evidence="6">One of the essential components for the initiation of protein synthesis. Protects formylmethionyl-tRNA from spontaneous hydrolysis and promotes its binding to the 30S ribosomal subunits. Also involved in the hydrolysis of GTP during the formation of the 70S ribosomal complex.</text>
</comment>
<dbReference type="InterPro" id="IPR000795">
    <property type="entry name" value="T_Tr_GTP-bd_dom"/>
</dbReference>
<dbReference type="InterPro" id="IPR005225">
    <property type="entry name" value="Small_GTP-bd"/>
</dbReference>
<dbReference type="Pfam" id="PF04760">
    <property type="entry name" value="IF2_N"/>
    <property type="match status" value="1"/>
</dbReference>
<dbReference type="RefSeq" id="YP_009589179.1">
    <property type="nucleotide sequence ID" value="NC_041636.1"/>
</dbReference>
<dbReference type="Pfam" id="PF11987">
    <property type="entry name" value="IF-2"/>
    <property type="match status" value="1"/>
</dbReference>
<dbReference type="Gene3D" id="2.40.30.10">
    <property type="entry name" value="Translation factors"/>
    <property type="match status" value="2"/>
</dbReference>
<dbReference type="InterPro" id="IPR044145">
    <property type="entry name" value="IF2_II"/>
</dbReference>
<dbReference type="CDD" id="cd03692">
    <property type="entry name" value="mtIF2_IVc"/>
    <property type="match status" value="1"/>
</dbReference>
<dbReference type="PANTHER" id="PTHR43381:SF5">
    <property type="entry name" value="TR-TYPE G DOMAIN-CONTAINING PROTEIN"/>
    <property type="match status" value="1"/>
</dbReference>
<evidence type="ECO:0000256" key="3">
    <source>
        <dbReference type="ARBA" id="ARBA00022741"/>
    </source>
</evidence>
<accession>A0A482CEF3</accession>
<dbReference type="NCBIfam" id="TIGR00487">
    <property type="entry name" value="IF-2"/>
    <property type="match status" value="1"/>
</dbReference>
<keyword evidence="3" id="KW-0547">Nucleotide-binding</keyword>
<gene>
    <name evidence="9" type="primary">infB</name>
</gene>
<dbReference type="PANTHER" id="PTHR43381">
    <property type="entry name" value="TRANSLATION INITIATION FACTOR IF-2-RELATED"/>
    <property type="match status" value="1"/>
</dbReference>
<comment type="similarity">
    <text evidence="1">Belongs to the TRAFAC class translation factor GTPase superfamily. Classic translation factor GTPase family. IF-2 subfamily.</text>
</comment>
<evidence type="ECO:0000313" key="9">
    <source>
        <dbReference type="EMBL" id="QBL75695.1"/>
    </source>
</evidence>
<dbReference type="InterPro" id="IPR009000">
    <property type="entry name" value="Transl_B-barrel_sf"/>
</dbReference>
<dbReference type="InterPro" id="IPR023115">
    <property type="entry name" value="TIF_IF2_dom3"/>
</dbReference>